<evidence type="ECO:0000313" key="9">
    <source>
        <dbReference type="Proteomes" id="UP000001522"/>
    </source>
</evidence>
<dbReference type="PANTHER" id="PTHR43337:SF1">
    <property type="entry name" value="XANTHINE_URACIL PERMEASE C887.17-RELATED"/>
    <property type="match status" value="1"/>
</dbReference>
<dbReference type="KEGG" id="hms:HMU06980"/>
<evidence type="ECO:0000256" key="5">
    <source>
        <dbReference type="ARBA" id="ARBA00022989"/>
    </source>
</evidence>
<keyword evidence="4 7" id="KW-0812">Transmembrane</keyword>
<accession>D3UHI4</accession>
<protein>
    <submittedName>
        <fullName evidence="8">Putative transmembrane transport protein</fullName>
    </submittedName>
</protein>
<feature type="transmembrane region" description="Helical" evidence="7">
    <location>
        <begin position="413"/>
        <end position="431"/>
    </location>
</feature>
<organism evidence="8 9">
    <name type="scientific">Helicobacter mustelae (strain ATCC 43772 / CCUG 25715 / CIP 103759 / LMG 18044 / NCTC 12198 / R85-136P)</name>
    <name type="common">Campylobacter mustelae</name>
    <dbReference type="NCBI Taxonomy" id="679897"/>
    <lineage>
        <taxon>Bacteria</taxon>
        <taxon>Pseudomonadati</taxon>
        <taxon>Campylobacterota</taxon>
        <taxon>Epsilonproteobacteria</taxon>
        <taxon>Campylobacterales</taxon>
        <taxon>Helicobacteraceae</taxon>
        <taxon>Helicobacter</taxon>
    </lineage>
</organism>
<feature type="transmembrane region" description="Helical" evidence="7">
    <location>
        <begin position="51"/>
        <end position="71"/>
    </location>
</feature>
<comment type="subcellular location">
    <subcellularLocation>
        <location evidence="1">Endomembrane system</location>
        <topology evidence="1">Multi-pass membrane protein</topology>
    </subcellularLocation>
</comment>
<feature type="transmembrane region" description="Helical" evidence="7">
    <location>
        <begin position="102"/>
        <end position="121"/>
    </location>
</feature>
<comment type="similarity">
    <text evidence="2">Belongs to the nucleobase:cation symporter-2 (NCS2) (TC 2.A.40) family. Azg-like subfamily.</text>
</comment>
<dbReference type="GO" id="GO:0005345">
    <property type="term" value="F:purine nucleobase transmembrane transporter activity"/>
    <property type="evidence" value="ECO:0007669"/>
    <property type="project" value="TreeGrafter"/>
</dbReference>
<dbReference type="Proteomes" id="UP000001522">
    <property type="component" value="Chromosome"/>
</dbReference>
<dbReference type="Pfam" id="PF00860">
    <property type="entry name" value="Xan_ur_permease"/>
    <property type="match status" value="1"/>
</dbReference>
<evidence type="ECO:0000256" key="1">
    <source>
        <dbReference type="ARBA" id="ARBA00004127"/>
    </source>
</evidence>
<feature type="transmembrane region" description="Helical" evidence="7">
    <location>
        <begin position="319"/>
        <end position="340"/>
    </location>
</feature>
<dbReference type="eggNOG" id="COG2252">
    <property type="taxonomic scope" value="Bacteria"/>
</dbReference>
<evidence type="ECO:0000256" key="7">
    <source>
        <dbReference type="SAM" id="Phobius"/>
    </source>
</evidence>
<evidence type="ECO:0000256" key="6">
    <source>
        <dbReference type="ARBA" id="ARBA00023136"/>
    </source>
</evidence>
<dbReference type="HOGENOM" id="CLU_024508_0_1_7"/>
<keyword evidence="5 7" id="KW-1133">Transmembrane helix</keyword>
<evidence type="ECO:0000256" key="4">
    <source>
        <dbReference type="ARBA" id="ARBA00022692"/>
    </source>
</evidence>
<evidence type="ECO:0000256" key="2">
    <source>
        <dbReference type="ARBA" id="ARBA00005697"/>
    </source>
</evidence>
<dbReference type="STRING" id="679897.HMU06980"/>
<gene>
    <name evidence="8" type="ordered locus">HMU06980</name>
</gene>
<feature type="transmembrane region" description="Helical" evidence="7">
    <location>
        <begin position="133"/>
        <end position="156"/>
    </location>
</feature>
<keyword evidence="6 7" id="KW-0472">Membrane</keyword>
<reference evidence="8 9" key="1">
    <citation type="journal article" date="2010" name="BMC Genomics">
        <title>Comparative genomics and proteomics of Helicobacter mustelae, an ulcerogenic and carcinogenic gastric pathogen.</title>
        <authorList>
            <person name="O'Toole P.W."/>
            <person name="Snelling W.J."/>
            <person name="Canchaya C."/>
            <person name="Forde B.M."/>
            <person name="Hardie K.R."/>
            <person name="Josenhans C."/>
            <person name="Graham R.L.J."/>
            <person name="McMullan G."/>
            <person name="Parkhill J."/>
            <person name="Belda E."/>
            <person name="Bentley S.D."/>
        </authorList>
    </citation>
    <scope>NUCLEOTIDE SEQUENCE [LARGE SCALE GENOMIC DNA]</scope>
    <source>
        <strain evidence="9">ATCC 43772 / LMG 18044 / NCTC 12198 / 12198</strain>
    </source>
</reference>
<keyword evidence="3" id="KW-0813">Transport</keyword>
<dbReference type="InterPro" id="IPR045018">
    <property type="entry name" value="Azg-like"/>
</dbReference>
<proteinExistence type="inferred from homology"/>
<feature type="transmembrane region" description="Helical" evidence="7">
    <location>
        <begin position="346"/>
        <end position="363"/>
    </location>
</feature>
<evidence type="ECO:0000256" key="3">
    <source>
        <dbReference type="ARBA" id="ARBA00022448"/>
    </source>
</evidence>
<dbReference type="GO" id="GO:0005886">
    <property type="term" value="C:plasma membrane"/>
    <property type="evidence" value="ECO:0007669"/>
    <property type="project" value="TreeGrafter"/>
</dbReference>
<evidence type="ECO:0000313" key="8">
    <source>
        <dbReference type="EMBL" id="CBG39956.1"/>
    </source>
</evidence>
<feature type="transmembrane region" description="Helical" evidence="7">
    <location>
        <begin position="21"/>
        <end position="39"/>
    </location>
</feature>
<feature type="transmembrane region" description="Helical" evidence="7">
    <location>
        <begin position="78"/>
        <end position="96"/>
    </location>
</feature>
<dbReference type="EMBL" id="FN555004">
    <property type="protein sequence ID" value="CBG39956.1"/>
    <property type="molecule type" value="Genomic_DNA"/>
</dbReference>
<feature type="transmembrane region" description="Helical" evidence="7">
    <location>
        <begin position="375"/>
        <end position="401"/>
    </location>
</feature>
<feature type="transmembrane region" description="Helical" evidence="7">
    <location>
        <begin position="230"/>
        <end position="251"/>
    </location>
</feature>
<dbReference type="PANTHER" id="PTHR43337">
    <property type="entry name" value="XANTHINE/URACIL PERMEASE C887.17-RELATED"/>
    <property type="match status" value="1"/>
</dbReference>
<feature type="transmembrane region" description="Helical" evidence="7">
    <location>
        <begin position="176"/>
        <end position="209"/>
    </location>
</feature>
<dbReference type="RefSeq" id="WP_013023035.1">
    <property type="nucleotide sequence ID" value="NC_013949.1"/>
</dbReference>
<name>D3UHI4_HELM1</name>
<keyword evidence="9" id="KW-1185">Reference proteome</keyword>
<dbReference type="InterPro" id="IPR006043">
    <property type="entry name" value="NCS2"/>
</dbReference>
<dbReference type="AlphaFoldDB" id="D3UHI4"/>
<sequence>MQLLDKFFKLKENSTSIKKEFFAACTTFLAMLYIIPVGADILSQAGMPKDSLITSVSLVTAITTLLTGIWANVPVAMSAGMGLNIFFTFGMVQTMGLSWQQALGAVFLSGLIFLVISFTNLRAWIMQSIPKDLRIALCCGLGAFIATIGLKSIGIITTHGDHLGLGSLTQPQILISIFGIFLLLLLHALNITGSFILSIFILSIIGWAFGYQEMPRELLSAPSSIENIFWKMDILGILNIAMIPAIVSLLITDLFDSLGTLSGIGIKANLFQDTTGKDKQLEKTLQVDALATTAGPIFGLSTTTAFLESATGVNAGGRTGLTAVFVAFFFFLSIFFLPVFSAIPSFAIYPTLVVVGSLMFLEVRHIDFRDLPIGVATFFTIILMPLTSSITIGLAAGFVMYTFLNIIQRKWERLHLGTWVLLLISIIPFAIPT</sequence>
<dbReference type="GO" id="GO:0012505">
    <property type="term" value="C:endomembrane system"/>
    <property type="evidence" value="ECO:0007669"/>
    <property type="project" value="UniProtKB-SubCell"/>
</dbReference>